<evidence type="ECO:0000313" key="2">
    <source>
        <dbReference type="EMBL" id="XCB31647.1"/>
    </source>
</evidence>
<proteinExistence type="predicted"/>
<dbReference type="EMBL" id="CP132942">
    <property type="protein sequence ID" value="XCB31647.1"/>
    <property type="molecule type" value="Genomic_DNA"/>
</dbReference>
<dbReference type="Gene3D" id="3.90.180.10">
    <property type="entry name" value="Medium-chain alcohol dehydrogenases, catalytic domain"/>
    <property type="match status" value="1"/>
</dbReference>
<dbReference type="InterPro" id="IPR013149">
    <property type="entry name" value="ADH-like_C"/>
</dbReference>
<gene>
    <name evidence="2" type="ORF">RBB77_14440</name>
</gene>
<reference evidence="2" key="1">
    <citation type="submission" date="2023-08" db="EMBL/GenBank/DDBJ databases">
        <authorList>
            <person name="Messyasz A."/>
            <person name="Mannisto M.K."/>
            <person name="Kerkhof L.J."/>
            <person name="Haggblom M."/>
        </authorList>
    </citation>
    <scope>NUCLEOTIDE SEQUENCE</scope>
    <source>
        <strain evidence="2">X5P6</strain>
    </source>
</reference>
<dbReference type="RefSeq" id="WP_353062492.1">
    <property type="nucleotide sequence ID" value="NZ_CP132942.1"/>
</dbReference>
<dbReference type="PANTHER" id="PTHR43677">
    <property type="entry name" value="SHORT-CHAIN DEHYDROGENASE/REDUCTASE"/>
    <property type="match status" value="1"/>
</dbReference>
<dbReference type="KEGG" id="tpsc:RBB77_14440"/>
<dbReference type="InterPro" id="IPR011032">
    <property type="entry name" value="GroES-like_sf"/>
</dbReference>
<dbReference type="AlphaFoldDB" id="A0AAU7ZKA7"/>
<dbReference type="InterPro" id="IPR020843">
    <property type="entry name" value="ER"/>
</dbReference>
<dbReference type="GO" id="GO:0016491">
    <property type="term" value="F:oxidoreductase activity"/>
    <property type="evidence" value="ECO:0007669"/>
    <property type="project" value="InterPro"/>
</dbReference>
<feature type="domain" description="Enoyl reductase (ER)" evidence="1">
    <location>
        <begin position="3"/>
        <end position="272"/>
    </location>
</feature>
<dbReference type="SUPFAM" id="SSF50129">
    <property type="entry name" value="GroES-like"/>
    <property type="match status" value="1"/>
</dbReference>
<dbReference type="SUPFAM" id="SSF51735">
    <property type="entry name" value="NAD(P)-binding Rossmann-fold domains"/>
    <property type="match status" value="1"/>
</dbReference>
<dbReference type="SMART" id="SM00829">
    <property type="entry name" value="PKS_ER"/>
    <property type="match status" value="1"/>
</dbReference>
<dbReference type="Gene3D" id="3.40.50.720">
    <property type="entry name" value="NAD(P)-binding Rossmann-like Domain"/>
    <property type="match status" value="1"/>
</dbReference>
<protein>
    <submittedName>
        <fullName evidence="2">Zinc-binding alcohol dehydrogenase family protein</fullName>
    </submittedName>
</protein>
<organism evidence="2">
    <name type="scientific">Tunturiibacter psychrotolerans</name>
    <dbReference type="NCBI Taxonomy" id="3069686"/>
    <lineage>
        <taxon>Bacteria</taxon>
        <taxon>Pseudomonadati</taxon>
        <taxon>Acidobacteriota</taxon>
        <taxon>Terriglobia</taxon>
        <taxon>Terriglobales</taxon>
        <taxon>Acidobacteriaceae</taxon>
        <taxon>Tunturiibacter</taxon>
    </lineage>
</organism>
<evidence type="ECO:0000259" key="1">
    <source>
        <dbReference type="SMART" id="SM00829"/>
    </source>
</evidence>
<reference evidence="2" key="2">
    <citation type="journal article" date="2024" name="Environ. Microbiol.">
        <title>Genome analysis and description of Tunturibacter gen. nov. expands the diversity of Terriglobia in tundra soils.</title>
        <authorList>
            <person name="Messyasz A."/>
            <person name="Mannisto M.K."/>
            <person name="Kerkhof L.J."/>
            <person name="Haggblom M.M."/>
        </authorList>
    </citation>
    <scope>NUCLEOTIDE SEQUENCE</scope>
    <source>
        <strain evidence="2">X5P6</strain>
    </source>
</reference>
<dbReference type="PANTHER" id="PTHR43677:SF11">
    <property type="entry name" value="ZINC-CONTAINING ALCOHOL DEHYDROGENASE"/>
    <property type="match status" value="1"/>
</dbReference>
<dbReference type="InterPro" id="IPR036291">
    <property type="entry name" value="NAD(P)-bd_dom_sf"/>
</dbReference>
<sequence>MSACPSASALSQFSKSRSSGSHYSSEGVFPAAAGAEGVGRTADGRRVYFVAPEAPYGALAEKSLVRSERCVPIPDVLDDITAAAIANPGMSAWAALVERARLQPGETVLVNGATGTAGRLAVQLAKHLGAGKVIVTGRNAVDLEEVKTLGADSVIPFSLGALHPMGTKKYEEALVKEFANGIDVVIDYLWGESAKTIIVAIAKAVDDATPVRFVHVGGASREENIELPGAALRSSAITLMGSGLKSVPMSALKDAIRNVFDAVATANLKIAIKTVPLSEIESTWDDAPGKPRVVFTMG</sequence>
<dbReference type="InterPro" id="IPR051397">
    <property type="entry name" value="Zn-ADH-like_protein"/>
</dbReference>
<accession>A0AAU7ZKA7</accession>
<dbReference type="Pfam" id="PF00107">
    <property type="entry name" value="ADH_zinc_N"/>
    <property type="match status" value="1"/>
</dbReference>
<name>A0AAU7ZKA7_9BACT</name>